<protein>
    <submittedName>
        <fullName evidence="2">Uncharacterized protein</fullName>
    </submittedName>
</protein>
<feature type="chain" id="PRO_5006911226" evidence="1">
    <location>
        <begin position="35"/>
        <end position="150"/>
    </location>
</feature>
<sequence length="150" mass="16681">MNGLSRVSAHHGKLKKNVWFALWGLSLMNSLAYANTTCPGLDINAICVNGAWQVMIVPNGAHWVLMGESVNGKSCTNNEQADDVRWNYAFTSARLGIAGCNYGLFDNKLNQIGLIQIKSTQYIRTGSNWEQGSYPGNWTCRESQETCLFR</sequence>
<dbReference type="EMBL" id="LNXU01000018">
    <property type="protein sequence ID" value="KTC73831.1"/>
    <property type="molecule type" value="Genomic_DNA"/>
</dbReference>
<evidence type="ECO:0000313" key="3">
    <source>
        <dbReference type="Proteomes" id="UP000054695"/>
    </source>
</evidence>
<gene>
    <name evidence="2" type="ORF">Lboz_1725</name>
</gene>
<accession>A0A0W0RRZ6</accession>
<organism evidence="2 3">
    <name type="scientific">Legionella bozemanae</name>
    <name type="common">Fluoribacter bozemanae</name>
    <dbReference type="NCBI Taxonomy" id="447"/>
    <lineage>
        <taxon>Bacteria</taxon>
        <taxon>Pseudomonadati</taxon>
        <taxon>Pseudomonadota</taxon>
        <taxon>Gammaproteobacteria</taxon>
        <taxon>Legionellales</taxon>
        <taxon>Legionellaceae</taxon>
        <taxon>Legionella</taxon>
    </lineage>
</organism>
<dbReference type="OrthoDB" id="5641845at2"/>
<proteinExistence type="predicted"/>
<comment type="caution">
    <text evidence="2">The sequence shown here is derived from an EMBL/GenBank/DDBJ whole genome shotgun (WGS) entry which is preliminary data.</text>
</comment>
<keyword evidence="3" id="KW-1185">Reference proteome</keyword>
<feature type="signal peptide" evidence="1">
    <location>
        <begin position="1"/>
        <end position="34"/>
    </location>
</feature>
<keyword evidence="1" id="KW-0732">Signal</keyword>
<evidence type="ECO:0000313" key="2">
    <source>
        <dbReference type="EMBL" id="KTC73831.1"/>
    </source>
</evidence>
<name>A0A0W0RRZ6_LEGBO</name>
<dbReference type="RefSeq" id="WP_058459380.1">
    <property type="nucleotide sequence ID" value="NZ_CAAAIY010000035.1"/>
</dbReference>
<reference evidence="2 3" key="1">
    <citation type="submission" date="2015-11" db="EMBL/GenBank/DDBJ databases">
        <title>Genomic analysis of 38 Legionella species identifies large and diverse effector repertoires.</title>
        <authorList>
            <person name="Burstein D."/>
            <person name="Amaro F."/>
            <person name="Zusman T."/>
            <person name="Lifshitz Z."/>
            <person name="Cohen O."/>
            <person name="Gilbert J.A."/>
            <person name="Pupko T."/>
            <person name="Shuman H.A."/>
            <person name="Segal G."/>
        </authorList>
    </citation>
    <scope>NUCLEOTIDE SEQUENCE [LARGE SCALE GENOMIC DNA]</scope>
    <source>
        <strain evidence="2 3">WIGA</strain>
    </source>
</reference>
<evidence type="ECO:0000256" key="1">
    <source>
        <dbReference type="SAM" id="SignalP"/>
    </source>
</evidence>
<dbReference type="PATRIC" id="fig|447.4.peg.1838"/>
<dbReference type="AlphaFoldDB" id="A0A0W0RRZ6"/>
<dbReference type="Proteomes" id="UP000054695">
    <property type="component" value="Unassembled WGS sequence"/>
</dbReference>